<protein>
    <submittedName>
        <fullName evidence="1">83de940d-450a-4594-b0b6-1577de387e46-CDS</fullName>
    </submittedName>
</protein>
<dbReference type="EMBL" id="CAJHIA010000002">
    <property type="protein sequence ID" value="CAD6440199.1"/>
    <property type="molecule type" value="Genomic_DNA"/>
</dbReference>
<dbReference type="AlphaFoldDB" id="A0A8H2VMJ0"/>
<dbReference type="Proteomes" id="UP000624404">
    <property type="component" value="Unassembled WGS sequence"/>
</dbReference>
<evidence type="ECO:0000313" key="2">
    <source>
        <dbReference type="Proteomes" id="UP000624404"/>
    </source>
</evidence>
<accession>A0A8H2VMJ0</accession>
<dbReference type="OrthoDB" id="10570141at2759"/>
<sequence length="133" mass="15231">MVSLIQQILQHLLKRIFTLAMHPRWQGLHPQLEDSRRWIDTTPKKSITPGYAKRYELAAARQLSFPNPLATLRIVSEKEAALLLFYASILLHSHKERLLISQISVELALCYFAGFRYTLIASASCLQYIDCGC</sequence>
<comment type="caution">
    <text evidence="1">The sequence shown here is derived from an EMBL/GenBank/DDBJ whole genome shotgun (WGS) entry which is preliminary data.</text>
</comment>
<proteinExistence type="predicted"/>
<gene>
    <name evidence="1" type="ORF">SCLTRI_LOCUS795</name>
</gene>
<keyword evidence="2" id="KW-1185">Reference proteome</keyword>
<evidence type="ECO:0000313" key="1">
    <source>
        <dbReference type="EMBL" id="CAD6440199.1"/>
    </source>
</evidence>
<reference evidence="1" key="1">
    <citation type="submission" date="2020-10" db="EMBL/GenBank/DDBJ databases">
        <authorList>
            <person name="Kusch S."/>
        </authorList>
    </citation>
    <scope>NUCLEOTIDE SEQUENCE</scope>
    <source>
        <strain evidence="1">SwB9</strain>
    </source>
</reference>
<name>A0A8H2VMJ0_9HELO</name>
<organism evidence="1 2">
    <name type="scientific">Sclerotinia trifoliorum</name>
    <dbReference type="NCBI Taxonomy" id="28548"/>
    <lineage>
        <taxon>Eukaryota</taxon>
        <taxon>Fungi</taxon>
        <taxon>Dikarya</taxon>
        <taxon>Ascomycota</taxon>
        <taxon>Pezizomycotina</taxon>
        <taxon>Leotiomycetes</taxon>
        <taxon>Helotiales</taxon>
        <taxon>Sclerotiniaceae</taxon>
        <taxon>Sclerotinia</taxon>
    </lineage>
</organism>